<dbReference type="EMBL" id="JAGKHQ010000012">
    <property type="protein sequence ID" value="KAG7502601.1"/>
    <property type="molecule type" value="Genomic_DNA"/>
</dbReference>
<name>A0AAV6RBF3_SOLSE</name>
<evidence type="ECO:0000256" key="1">
    <source>
        <dbReference type="SAM" id="MobiDB-lite"/>
    </source>
</evidence>
<keyword evidence="3" id="KW-1185">Reference proteome</keyword>
<sequence length="190" mass="20600">MACELSQASTAPCWPQTEISLSFHSCVDTVMLNMSHVSQAALPGPERHTVYVSAVVSVRDNKSLSGCVNVSCGHRGLRVRAFTRRCLLFLVALRSYQRRLSEEEEEEGMEGCGFSGSTCTRVVCARSRGVRSHQGEAERRPHDPHQRSEVKHLAVAAQGSPPSSASPPLNDPRRQASLIPPLLLIKAAGG</sequence>
<evidence type="ECO:0000313" key="2">
    <source>
        <dbReference type="EMBL" id="KAG7502601.1"/>
    </source>
</evidence>
<gene>
    <name evidence="2" type="ORF">JOB18_023130</name>
</gene>
<feature type="region of interest" description="Disordered" evidence="1">
    <location>
        <begin position="130"/>
        <end position="177"/>
    </location>
</feature>
<evidence type="ECO:0000313" key="3">
    <source>
        <dbReference type="Proteomes" id="UP000693946"/>
    </source>
</evidence>
<reference evidence="2 3" key="1">
    <citation type="journal article" date="2021" name="Sci. Rep.">
        <title>Chromosome anchoring in Senegalese sole (Solea senegalensis) reveals sex-associated markers and genome rearrangements in flatfish.</title>
        <authorList>
            <person name="Guerrero-Cozar I."/>
            <person name="Gomez-Garrido J."/>
            <person name="Berbel C."/>
            <person name="Martinez-Blanch J.F."/>
            <person name="Alioto T."/>
            <person name="Claros M.G."/>
            <person name="Gagnaire P.A."/>
            <person name="Manchado M."/>
        </authorList>
    </citation>
    <scope>NUCLEOTIDE SEQUENCE [LARGE SCALE GENOMIC DNA]</scope>
    <source>
        <strain evidence="2">Sse05_10M</strain>
    </source>
</reference>
<feature type="compositionally biased region" description="Low complexity" evidence="1">
    <location>
        <begin position="154"/>
        <end position="168"/>
    </location>
</feature>
<protein>
    <submittedName>
        <fullName evidence="2">Uncharacterized protein</fullName>
    </submittedName>
</protein>
<proteinExistence type="predicted"/>
<dbReference type="Proteomes" id="UP000693946">
    <property type="component" value="Linkage Group LG2"/>
</dbReference>
<accession>A0AAV6RBF3</accession>
<organism evidence="2 3">
    <name type="scientific">Solea senegalensis</name>
    <name type="common">Senegalese sole</name>
    <dbReference type="NCBI Taxonomy" id="28829"/>
    <lineage>
        <taxon>Eukaryota</taxon>
        <taxon>Metazoa</taxon>
        <taxon>Chordata</taxon>
        <taxon>Craniata</taxon>
        <taxon>Vertebrata</taxon>
        <taxon>Euteleostomi</taxon>
        <taxon>Actinopterygii</taxon>
        <taxon>Neopterygii</taxon>
        <taxon>Teleostei</taxon>
        <taxon>Neoteleostei</taxon>
        <taxon>Acanthomorphata</taxon>
        <taxon>Carangaria</taxon>
        <taxon>Pleuronectiformes</taxon>
        <taxon>Pleuronectoidei</taxon>
        <taxon>Soleidae</taxon>
        <taxon>Solea</taxon>
    </lineage>
</organism>
<dbReference type="AlphaFoldDB" id="A0AAV6RBF3"/>
<feature type="compositionally biased region" description="Basic and acidic residues" evidence="1">
    <location>
        <begin position="133"/>
        <end position="152"/>
    </location>
</feature>
<comment type="caution">
    <text evidence="2">The sequence shown here is derived from an EMBL/GenBank/DDBJ whole genome shotgun (WGS) entry which is preliminary data.</text>
</comment>